<keyword evidence="7 16" id="KW-0812">Transmembrane</keyword>
<dbReference type="InterPro" id="IPR016174">
    <property type="entry name" value="Di-haem_cyt_TM"/>
</dbReference>
<feature type="transmembrane region" description="Helical" evidence="16">
    <location>
        <begin position="131"/>
        <end position="155"/>
    </location>
</feature>
<dbReference type="SUPFAM" id="SSF81342">
    <property type="entry name" value="Transmembrane di-heme cytochromes"/>
    <property type="match status" value="1"/>
</dbReference>
<dbReference type="InterPro" id="IPR027387">
    <property type="entry name" value="Cytb/b6-like_sf"/>
</dbReference>
<dbReference type="PROSITE" id="PS51003">
    <property type="entry name" value="CYTB_CTER"/>
    <property type="match status" value="1"/>
</dbReference>
<name>A0A2Z4GPK7_9PLAT</name>
<evidence type="ECO:0000256" key="16">
    <source>
        <dbReference type="RuleBase" id="RU362117"/>
    </source>
</evidence>
<dbReference type="CDD" id="cd00284">
    <property type="entry name" value="Cytochrome_b_N"/>
    <property type="match status" value="1"/>
</dbReference>
<evidence type="ECO:0000256" key="12">
    <source>
        <dbReference type="ARBA" id="ARBA00023004"/>
    </source>
</evidence>
<comment type="function">
    <text evidence="1 16">Component of the ubiquinol-cytochrome c reductase complex (complex III or cytochrome b-c1 complex) that is part of the mitochondrial respiratory chain. The b-c1 complex mediates electron transfer from ubiquinol to cytochrome c. Contributes to the generation of a proton gradient across the mitochondrial membrane that is then used for ATP synthesis.</text>
</comment>
<dbReference type="GO" id="GO:0046872">
    <property type="term" value="F:metal ion binding"/>
    <property type="evidence" value="ECO:0007669"/>
    <property type="project" value="UniProtKB-UniRule"/>
</dbReference>
<keyword evidence="14 16" id="KW-0496">Mitochondrion</keyword>
<keyword evidence="5 16" id="KW-0349">Heme</keyword>
<feature type="transmembrane region" description="Helical" evidence="16">
    <location>
        <begin position="306"/>
        <end position="326"/>
    </location>
</feature>
<keyword evidence="10 16" id="KW-0249">Electron transport</keyword>
<dbReference type="PANTHER" id="PTHR19271:SF16">
    <property type="entry name" value="CYTOCHROME B"/>
    <property type="match status" value="1"/>
</dbReference>
<feature type="domain" description="Cytochrome b/b6 N-terminal region profile" evidence="17">
    <location>
        <begin position="1"/>
        <end position="200"/>
    </location>
</feature>
<evidence type="ECO:0000256" key="7">
    <source>
        <dbReference type="ARBA" id="ARBA00022692"/>
    </source>
</evidence>
<comment type="similarity">
    <text evidence="16">Belongs to the cytochrome b family.</text>
</comment>
<dbReference type="GO" id="GO:0008121">
    <property type="term" value="F:quinol-cytochrome-c reductase activity"/>
    <property type="evidence" value="ECO:0007669"/>
    <property type="project" value="TreeGrafter"/>
</dbReference>
<dbReference type="GO" id="GO:0016491">
    <property type="term" value="F:oxidoreductase activity"/>
    <property type="evidence" value="ECO:0007669"/>
    <property type="project" value="UniProtKB-UniRule"/>
</dbReference>
<evidence type="ECO:0000256" key="6">
    <source>
        <dbReference type="ARBA" id="ARBA00022660"/>
    </source>
</evidence>
<gene>
    <name evidence="19" type="primary">CYTB</name>
</gene>
<dbReference type="Pfam" id="PF00032">
    <property type="entry name" value="Cytochrom_B_C"/>
    <property type="match status" value="1"/>
</dbReference>
<reference evidence="19" key="1">
    <citation type="journal article" date="2018" name="BMC Genomics">
        <title>The first next-generation sequencing approach to the mitochondrial phylogeny of African monogenean parasites (Platyhelminthes: Gyrodactylidae and Dactylogyridae).</title>
        <authorList>
            <person name="Vanhove M.P.M."/>
            <person name="Briscoe A.G."/>
            <person name="Jorissen M.W.P."/>
            <person name="Littlewood D.T.J."/>
            <person name="Huyse T."/>
        </authorList>
    </citation>
    <scope>NUCLEOTIDE SEQUENCE</scope>
</reference>
<evidence type="ECO:0000313" key="19">
    <source>
        <dbReference type="EMBL" id="AWW03155.1"/>
    </source>
</evidence>
<evidence type="ECO:0000259" key="17">
    <source>
        <dbReference type="PROSITE" id="PS51002"/>
    </source>
</evidence>
<dbReference type="EMBL" id="MG970258">
    <property type="protein sequence ID" value="AWW03155.1"/>
    <property type="molecule type" value="Genomic_DNA"/>
</dbReference>
<evidence type="ECO:0000256" key="8">
    <source>
        <dbReference type="ARBA" id="ARBA00022723"/>
    </source>
</evidence>
<dbReference type="Gene3D" id="1.20.810.10">
    <property type="entry name" value="Cytochrome Bc1 Complex, Chain C"/>
    <property type="match status" value="1"/>
</dbReference>
<dbReference type="GO" id="GO:0006122">
    <property type="term" value="P:mitochondrial electron transport, ubiquinol to cytochrome c"/>
    <property type="evidence" value="ECO:0007669"/>
    <property type="project" value="TreeGrafter"/>
</dbReference>
<feature type="domain" description="Cytochrome b/b6 C-terminal region profile" evidence="18">
    <location>
        <begin position="202"/>
        <end position="359"/>
    </location>
</feature>
<feature type="transmembrane region" description="Helical" evidence="16">
    <location>
        <begin position="167"/>
        <end position="191"/>
    </location>
</feature>
<evidence type="ECO:0000256" key="9">
    <source>
        <dbReference type="ARBA" id="ARBA00022792"/>
    </source>
</evidence>
<feature type="transmembrane region" description="Helical" evidence="16">
    <location>
        <begin position="338"/>
        <end position="357"/>
    </location>
</feature>
<evidence type="ECO:0000259" key="18">
    <source>
        <dbReference type="PROSITE" id="PS51003"/>
    </source>
</evidence>
<feature type="transmembrane region" description="Helical" evidence="16">
    <location>
        <begin position="20"/>
        <end position="48"/>
    </location>
</feature>
<dbReference type="Pfam" id="PF00033">
    <property type="entry name" value="Cytochrome_B"/>
    <property type="match status" value="1"/>
</dbReference>
<dbReference type="AlphaFoldDB" id="A0A2Z4GPK7"/>
<organism evidence="19">
    <name type="scientific">Macrogyrodactylus karibae</name>
    <dbReference type="NCBI Taxonomy" id="696689"/>
    <lineage>
        <taxon>Eukaryota</taxon>
        <taxon>Metazoa</taxon>
        <taxon>Spiralia</taxon>
        <taxon>Lophotrochozoa</taxon>
        <taxon>Platyhelminthes</taxon>
        <taxon>Monogenea</taxon>
        <taxon>Monopisthocotylea</taxon>
        <taxon>Gyrodactylidea</taxon>
        <taxon>Gyrodactylidae</taxon>
        <taxon>Macrogyrodactylus</taxon>
    </lineage>
</organism>
<evidence type="ECO:0000256" key="3">
    <source>
        <dbReference type="ARBA" id="ARBA00013531"/>
    </source>
</evidence>
<proteinExistence type="inferred from homology"/>
<evidence type="ECO:0000256" key="14">
    <source>
        <dbReference type="ARBA" id="ARBA00023128"/>
    </source>
</evidence>
<evidence type="ECO:0000256" key="2">
    <source>
        <dbReference type="ARBA" id="ARBA00004448"/>
    </source>
</evidence>
<evidence type="ECO:0000256" key="1">
    <source>
        <dbReference type="ARBA" id="ARBA00002566"/>
    </source>
</evidence>
<keyword evidence="8 16" id="KW-0479">Metal-binding</keyword>
<dbReference type="InterPro" id="IPR005798">
    <property type="entry name" value="Cyt_b/b6_C"/>
</dbReference>
<feature type="transmembrane region" description="Helical" evidence="16">
    <location>
        <begin position="267"/>
        <end position="294"/>
    </location>
</feature>
<dbReference type="InterPro" id="IPR048259">
    <property type="entry name" value="Cytochrome_b_N_euk/bac"/>
</dbReference>
<dbReference type="PANTHER" id="PTHR19271">
    <property type="entry name" value="CYTOCHROME B"/>
    <property type="match status" value="1"/>
</dbReference>
<evidence type="ECO:0000256" key="13">
    <source>
        <dbReference type="ARBA" id="ARBA00023075"/>
    </source>
</evidence>
<feature type="transmembrane region" description="Helical" evidence="16">
    <location>
        <begin position="221"/>
        <end position="238"/>
    </location>
</feature>
<evidence type="ECO:0000256" key="11">
    <source>
        <dbReference type="ARBA" id="ARBA00022989"/>
    </source>
</evidence>
<comment type="subcellular location">
    <subcellularLocation>
        <location evidence="2">Mitochondrion inner membrane</location>
        <topology evidence="2">Multi-pass membrane protein</topology>
    </subcellularLocation>
</comment>
<keyword evidence="13" id="KW-0830">Ubiquinone</keyword>
<dbReference type="SUPFAM" id="SSF81648">
    <property type="entry name" value="a domain/subunit of cytochrome bc1 complex (Ubiquinol-cytochrome c reductase)"/>
    <property type="match status" value="1"/>
</dbReference>
<dbReference type="InterPro" id="IPR036150">
    <property type="entry name" value="Cyt_b/b6_C_sf"/>
</dbReference>
<evidence type="ECO:0000256" key="10">
    <source>
        <dbReference type="ARBA" id="ARBA00022982"/>
    </source>
</evidence>
<dbReference type="InterPro" id="IPR005797">
    <property type="entry name" value="Cyt_b/b6_N"/>
</dbReference>
<keyword evidence="4 16" id="KW-0813">Transport</keyword>
<dbReference type="PROSITE" id="PS51002">
    <property type="entry name" value="CYTB_NTER"/>
    <property type="match status" value="1"/>
</dbReference>
<keyword evidence="6 16" id="KW-0679">Respiratory chain</keyword>
<accession>A0A2Z4GPK7</accession>
<keyword evidence="11 16" id="KW-1133">Transmembrane helix</keyword>
<feature type="transmembrane region" description="Helical" evidence="16">
    <location>
        <begin position="69"/>
        <end position="90"/>
    </location>
</feature>
<reference evidence="19" key="2">
    <citation type="submission" date="2018-02" db="EMBL/GenBank/DDBJ databases">
        <authorList>
            <person name="Vanhove M.P.M."/>
            <person name="Briscoe A.G."/>
            <person name="Jorissen M.W.P."/>
            <person name="Littlewood D.T.J."/>
            <person name="Huyse T."/>
        </authorList>
    </citation>
    <scope>NUCLEOTIDE SEQUENCE</scope>
</reference>
<keyword evidence="12 16" id="KW-0408">Iron</keyword>
<comment type="cofactor">
    <cofactor evidence="16">
        <name>heme b</name>
        <dbReference type="ChEBI" id="CHEBI:60344"/>
    </cofactor>
    <text evidence="16">Binds 2 heme groups non-covalently.</text>
</comment>
<evidence type="ECO:0000256" key="5">
    <source>
        <dbReference type="ARBA" id="ARBA00022617"/>
    </source>
</evidence>
<keyword evidence="9" id="KW-0999">Mitochondrion inner membrane</keyword>
<sequence length="359" mass="40981">MLNLLKNNVYDLPTNSGLNYYWCSGFVLSSVLILQIVTGIILSLLYVADHSLSFACVMGFSNEELSLWFVRYFHIWGASGIFFLLFIHMFRGLYYGSFNKGLVWSVGFILYILMMVEAFLGYILPWHQMSYWAATVLTGVVQSVPLIGELAYTYIVGGFGVTNTTLVRMFAAHVILAFVILGASVVHLFYLHLQGSHNSLGLSNGYSDAVYFHHYYSIKDTFCIAVFIFFLLVCLLLFPDLVLDSEAYLSADPLTTPVNIKPEWYFLFYYAMLRSISSKVGGLMLVIIFLFIFWLPFSFTKFGGSYSLLFQLNFWLIVGYLLVLSYLGACHPEWPYDWVSFICSFGVICSFFILKLVSW</sequence>
<keyword evidence="15 16" id="KW-0472">Membrane</keyword>
<geneLocation type="mitochondrion" evidence="19"/>
<feature type="transmembrane region" description="Helical" evidence="16">
    <location>
        <begin position="102"/>
        <end position="124"/>
    </location>
</feature>
<dbReference type="GO" id="GO:0005743">
    <property type="term" value="C:mitochondrial inner membrane"/>
    <property type="evidence" value="ECO:0007669"/>
    <property type="project" value="UniProtKB-SubCell"/>
</dbReference>
<evidence type="ECO:0000256" key="15">
    <source>
        <dbReference type="ARBA" id="ARBA00023136"/>
    </source>
</evidence>
<protein>
    <recommendedName>
        <fullName evidence="3 16">Cytochrome b</fullName>
    </recommendedName>
</protein>
<evidence type="ECO:0000256" key="4">
    <source>
        <dbReference type="ARBA" id="ARBA00022448"/>
    </source>
</evidence>